<evidence type="ECO:0000313" key="2">
    <source>
        <dbReference type="EMBL" id="KAK8899818.1"/>
    </source>
</evidence>
<feature type="transmembrane region" description="Helical" evidence="1">
    <location>
        <begin position="150"/>
        <end position="170"/>
    </location>
</feature>
<dbReference type="EMBL" id="JAPFFF010000001">
    <property type="protein sequence ID" value="KAK8899818.1"/>
    <property type="molecule type" value="Genomic_DNA"/>
</dbReference>
<gene>
    <name evidence="2" type="ORF">M9Y10_002140</name>
</gene>
<keyword evidence="1" id="KW-0812">Transmembrane</keyword>
<comment type="caution">
    <text evidence="2">The sequence shown here is derived from an EMBL/GenBank/DDBJ whole genome shotgun (WGS) entry which is preliminary data.</text>
</comment>
<evidence type="ECO:0008006" key="4">
    <source>
        <dbReference type="Google" id="ProtNLM"/>
    </source>
</evidence>
<dbReference type="Proteomes" id="UP001470230">
    <property type="component" value="Unassembled WGS sequence"/>
</dbReference>
<keyword evidence="3" id="KW-1185">Reference proteome</keyword>
<name>A0ABR2L903_9EUKA</name>
<evidence type="ECO:0000313" key="3">
    <source>
        <dbReference type="Proteomes" id="UP001470230"/>
    </source>
</evidence>
<protein>
    <recommendedName>
        <fullName evidence="4">Reticulon-like protein</fullName>
    </recommendedName>
</protein>
<sequence>MVSKRPLIDRLQPYEKLIIRLEEVFLLKRPLVFGLVLLIVLGTAISSKSYDCGVFATLALISIVIYSIAIIWVYFGSYLETKLFPELSPEKLQQGVKLYTLQELVDLINAHCKNSDSKPQSISTTKSAIYAAVCFTLAFVFKFVNKFYTSLFLAVLLLFTPFILSQPPVIKLIHGGKLPSIAEK</sequence>
<feature type="transmembrane region" description="Helical" evidence="1">
    <location>
        <begin position="127"/>
        <end position="144"/>
    </location>
</feature>
<feature type="transmembrane region" description="Helical" evidence="1">
    <location>
        <begin position="30"/>
        <end position="47"/>
    </location>
</feature>
<reference evidence="2 3" key="1">
    <citation type="submission" date="2024-04" db="EMBL/GenBank/DDBJ databases">
        <title>Tritrichomonas musculus Genome.</title>
        <authorList>
            <person name="Alves-Ferreira E."/>
            <person name="Grigg M."/>
            <person name="Lorenzi H."/>
            <person name="Galac M."/>
        </authorList>
    </citation>
    <scope>NUCLEOTIDE SEQUENCE [LARGE SCALE GENOMIC DNA]</scope>
    <source>
        <strain evidence="2 3">EAF2021</strain>
    </source>
</reference>
<organism evidence="2 3">
    <name type="scientific">Tritrichomonas musculus</name>
    <dbReference type="NCBI Taxonomy" id="1915356"/>
    <lineage>
        <taxon>Eukaryota</taxon>
        <taxon>Metamonada</taxon>
        <taxon>Parabasalia</taxon>
        <taxon>Tritrichomonadida</taxon>
        <taxon>Tritrichomonadidae</taxon>
        <taxon>Tritrichomonas</taxon>
    </lineage>
</organism>
<evidence type="ECO:0000256" key="1">
    <source>
        <dbReference type="SAM" id="Phobius"/>
    </source>
</evidence>
<accession>A0ABR2L903</accession>
<proteinExistence type="predicted"/>
<keyword evidence="1" id="KW-1133">Transmembrane helix</keyword>
<feature type="transmembrane region" description="Helical" evidence="1">
    <location>
        <begin position="53"/>
        <end position="75"/>
    </location>
</feature>
<keyword evidence="1" id="KW-0472">Membrane</keyword>